<sequence length="339" mass="38260">MQTEKNKYPFLHENKIRYMRTLVQSGFAVFCLWGGYRFYLFYLWGTGRSEAFVSRPPLVEAFLPLSALLGLKRFVLSGVFDPIHPAGLTIFMAALTIGLLARKGFCGWICPIGFTSNLVEKFSKKIKILWMPPSWIDYPLLSIKYLLLAFFAYIILLKMPLQQIESFQKSSYNMVADAKMLLFFLNPSGLAAGIMIFLVLISFVIRNFWCRYLCPYGALLGILSFASPMKIKRDMQTCIDCKKCEKTCPASIHITRKTTVRSADCIGCGECAAACPVDDCLTLSVPGRRRVSLYLLPAAVLGIFFLFWLIAVTTGHWHTAVPPEVMKQLYPSLANLPHP</sequence>
<keyword evidence="3" id="KW-0479">Metal-binding</keyword>
<dbReference type="PROSITE" id="PS51379">
    <property type="entry name" value="4FE4S_FER_2"/>
    <property type="match status" value="2"/>
</dbReference>
<dbReference type="PROSITE" id="PS00198">
    <property type="entry name" value="4FE4S_FER_1"/>
    <property type="match status" value="1"/>
</dbReference>
<evidence type="ECO:0000256" key="5">
    <source>
        <dbReference type="ARBA" id="ARBA00023014"/>
    </source>
</evidence>
<dbReference type="AlphaFoldDB" id="A0A8J6NE38"/>
<dbReference type="Pfam" id="PF14697">
    <property type="entry name" value="Fer4_21"/>
    <property type="match status" value="1"/>
</dbReference>
<dbReference type="InterPro" id="IPR052378">
    <property type="entry name" value="NosR_regulator"/>
</dbReference>
<feature type="domain" description="4Fe-4S ferredoxin-type" evidence="8">
    <location>
        <begin position="256"/>
        <end position="286"/>
    </location>
</feature>
<accession>A0A8J6NE38</accession>
<evidence type="ECO:0000313" key="9">
    <source>
        <dbReference type="EMBL" id="MBC8317143.1"/>
    </source>
</evidence>
<feature type="transmembrane region" description="Helical" evidence="7">
    <location>
        <begin position="138"/>
        <end position="159"/>
    </location>
</feature>
<feature type="transmembrane region" description="Helical" evidence="7">
    <location>
        <begin position="52"/>
        <end position="71"/>
    </location>
</feature>
<evidence type="ECO:0000256" key="1">
    <source>
        <dbReference type="ARBA" id="ARBA00004236"/>
    </source>
</evidence>
<organism evidence="9 10">
    <name type="scientific">Candidatus Desulfobia pelagia</name>
    <dbReference type="NCBI Taxonomy" id="2841692"/>
    <lineage>
        <taxon>Bacteria</taxon>
        <taxon>Pseudomonadati</taxon>
        <taxon>Thermodesulfobacteriota</taxon>
        <taxon>Desulfobulbia</taxon>
        <taxon>Desulfobulbales</taxon>
        <taxon>Desulfobulbaceae</taxon>
        <taxon>Candidatus Desulfobia</taxon>
    </lineage>
</organism>
<feature type="transmembrane region" description="Helical" evidence="7">
    <location>
        <begin position="180"/>
        <end position="203"/>
    </location>
</feature>
<reference evidence="9 10" key="1">
    <citation type="submission" date="2020-08" db="EMBL/GenBank/DDBJ databases">
        <title>Bridging the membrane lipid divide: bacteria of the FCB group superphylum have the potential to synthesize archaeal ether lipids.</title>
        <authorList>
            <person name="Villanueva L."/>
            <person name="Von Meijenfeldt F.A.B."/>
            <person name="Westbye A.B."/>
            <person name="Yadav S."/>
            <person name="Hopmans E.C."/>
            <person name="Dutilh B.E."/>
            <person name="Sinninghe Damste J.S."/>
        </authorList>
    </citation>
    <scope>NUCLEOTIDE SEQUENCE [LARGE SCALE GENOMIC DNA]</scope>
    <source>
        <strain evidence="9">NIOZ-UU47</strain>
    </source>
</reference>
<dbReference type="EMBL" id="JACNJZ010000073">
    <property type="protein sequence ID" value="MBC8317143.1"/>
    <property type="molecule type" value="Genomic_DNA"/>
</dbReference>
<dbReference type="Pfam" id="PF12801">
    <property type="entry name" value="Fer4_5"/>
    <property type="match status" value="2"/>
</dbReference>
<dbReference type="PANTHER" id="PTHR30224:SF4">
    <property type="entry name" value="ELECTRON TRANSPORT PROTEIN YCCM-RELATED"/>
    <property type="match status" value="1"/>
</dbReference>
<dbReference type="GO" id="GO:0046872">
    <property type="term" value="F:metal ion binding"/>
    <property type="evidence" value="ECO:0007669"/>
    <property type="project" value="UniProtKB-KW"/>
</dbReference>
<comment type="caution">
    <text evidence="9">The sequence shown here is derived from an EMBL/GenBank/DDBJ whole genome shotgun (WGS) entry which is preliminary data.</text>
</comment>
<evidence type="ECO:0000256" key="7">
    <source>
        <dbReference type="SAM" id="Phobius"/>
    </source>
</evidence>
<evidence type="ECO:0000256" key="3">
    <source>
        <dbReference type="ARBA" id="ARBA00022723"/>
    </source>
</evidence>
<keyword evidence="7" id="KW-0812">Transmembrane</keyword>
<dbReference type="Proteomes" id="UP000614424">
    <property type="component" value="Unassembled WGS sequence"/>
</dbReference>
<gene>
    <name evidence="9" type="ORF">H8E41_04500</name>
</gene>
<name>A0A8J6NE38_9BACT</name>
<evidence type="ECO:0000256" key="2">
    <source>
        <dbReference type="ARBA" id="ARBA00022475"/>
    </source>
</evidence>
<feature type="domain" description="4Fe-4S ferredoxin-type" evidence="8">
    <location>
        <begin position="229"/>
        <end position="252"/>
    </location>
</feature>
<proteinExistence type="predicted"/>
<evidence type="ECO:0000256" key="4">
    <source>
        <dbReference type="ARBA" id="ARBA00023004"/>
    </source>
</evidence>
<protein>
    <submittedName>
        <fullName evidence="9">4Fe-4S binding protein</fullName>
    </submittedName>
</protein>
<dbReference type="InterPro" id="IPR017896">
    <property type="entry name" value="4Fe4S_Fe-S-bd"/>
</dbReference>
<dbReference type="InterPro" id="IPR017900">
    <property type="entry name" value="4Fe4S_Fe_S_CS"/>
</dbReference>
<dbReference type="PANTHER" id="PTHR30224">
    <property type="entry name" value="ELECTRON TRANSPORT PROTEIN"/>
    <property type="match status" value="1"/>
</dbReference>
<keyword evidence="5" id="KW-0411">Iron-sulfur</keyword>
<keyword evidence="2" id="KW-1003">Cell membrane</keyword>
<dbReference type="GO" id="GO:0005886">
    <property type="term" value="C:plasma membrane"/>
    <property type="evidence" value="ECO:0007669"/>
    <property type="project" value="UniProtKB-SubCell"/>
</dbReference>
<comment type="subcellular location">
    <subcellularLocation>
        <location evidence="1">Cell membrane</location>
    </subcellularLocation>
</comment>
<keyword evidence="4" id="KW-0408">Iron</keyword>
<feature type="transmembrane region" description="Helical" evidence="7">
    <location>
        <begin position="293"/>
        <end position="317"/>
    </location>
</feature>
<evidence type="ECO:0000256" key="6">
    <source>
        <dbReference type="ARBA" id="ARBA00023136"/>
    </source>
</evidence>
<evidence type="ECO:0000313" key="10">
    <source>
        <dbReference type="Proteomes" id="UP000614424"/>
    </source>
</evidence>
<dbReference type="GO" id="GO:0051536">
    <property type="term" value="F:iron-sulfur cluster binding"/>
    <property type="evidence" value="ECO:0007669"/>
    <property type="project" value="UniProtKB-KW"/>
</dbReference>
<keyword evidence="6 7" id="KW-0472">Membrane</keyword>
<feature type="transmembrane region" description="Helical" evidence="7">
    <location>
        <begin position="21"/>
        <end position="40"/>
    </location>
</feature>
<dbReference type="Gene3D" id="3.30.70.20">
    <property type="match status" value="1"/>
</dbReference>
<dbReference type="SUPFAM" id="SSF54862">
    <property type="entry name" value="4Fe-4S ferredoxins"/>
    <property type="match status" value="1"/>
</dbReference>
<keyword evidence="7" id="KW-1133">Transmembrane helix</keyword>
<evidence type="ECO:0000259" key="8">
    <source>
        <dbReference type="PROSITE" id="PS51379"/>
    </source>
</evidence>
<feature type="transmembrane region" description="Helical" evidence="7">
    <location>
        <begin position="209"/>
        <end position="226"/>
    </location>
</feature>